<name>A0A3N2H6Q5_9PSEU</name>
<accession>A0A3N2H6Q5</accession>
<gene>
    <name evidence="2" type="ORF">EDD35_7047</name>
</gene>
<dbReference type="Proteomes" id="UP000274843">
    <property type="component" value="Unassembled WGS sequence"/>
</dbReference>
<evidence type="ECO:0000313" key="2">
    <source>
        <dbReference type="EMBL" id="ROS44601.1"/>
    </source>
</evidence>
<proteinExistence type="predicted"/>
<evidence type="ECO:0000256" key="1">
    <source>
        <dbReference type="SAM" id="MobiDB-lite"/>
    </source>
</evidence>
<dbReference type="EMBL" id="RKHY01000001">
    <property type="protein sequence ID" value="ROS44601.1"/>
    <property type="molecule type" value="Genomic_DNA"/>
</dbReference>
<reference evidence="2 3" key="1">
    <citation type="submission" date="2018-11" db="EMBL/GenBank/DDBJ databases">
        <title>Sequencing the genomes of 1000 actinobacteria strains.</title>
        <authorList>
            <person name="Klenk H.-P."/>
        </authorList>
    </citation>
    <scope>NUCLEOTIDE SEQUENCE [LARGE SCALE GENOMIC DNA]</scope>
    <source>
        <strain evidence="2 3">DSM 44348</strain>
    </source>
</reference>
<comment type="caution">
    <text evidence="2">The sequence shown here is derived from an EMBL/GenBank/DDBJ whole genome shotgun (WGS) entry which is preliminary data.</text>
</comment>
<sequence length="65" mass="7357">MWWVPNRFSARWLPQHGIFPVSDAAPVDVPPSQLVRAPSTELQYTTAEDSIHAQCSPRTGRLPTW</sequence>
<evidence type="ECO:0000313" key="3">
    <source>
        <dbReference type="Proteomes" id="UP000274843"/>
    </source>
</evidence>
<protein>
    <submittedName>
        <fullName evidence="2">Uncharacterized protein</fullName>
    </submittedName>
</protein>
<keyword evidence="3" id="KW-1185">Reference proteome</keyword>
<feature type="region of interest" description="Disordered" evidence="1">
    <location>
        <begin position="46"/>
        <end position="65"/>
    </location>
</feature>
<dbReference type="AlphaFoldDB" id="A0A3N2H6Q5"/>
<organism evidence="2 3">
    <name type="scientific">Amycolatopsis thermoflava</name>
    <dbReference type="NCBI Taxonomy" id="84480"/>
    <lineage>
        <taxon>Bacteria</taxon>
        <taxon>Bacillati</taxon>
        <taxon>Actinomycetota</taxon>
        <taxon>Actinomycetes</taxon>
        <taxon>Pseudonocardiales</taxon>
        <taxon>Pseudonocardiaceae</taxon>
        <taxon>Amycolatopsis</taxon>
        <taxon>Amycolatopsis methanolica group</taxon>
    </lineage>
</organism>